<keyword evidence="5" id="KW-0234">DNA repair</keyword>
<dbReference type="EMBL" id="CP058627">
    <property type="protein sequence ID" value="QLG89777.1"/>
    <property type="molecule type" value="Genomic_DNA"/>
</dbReference>
<comment type="catalytic activity">
    <reaction evidence="6">
        <text>a 6-O-methyl-2'-deoxyguanosine in DNA + L-cysteinyl-[protein] = S-methyl-L-cysteinyl-[protein] + a 2'-deoxyguanosine in DNA</text>
        <dbReference type="Rhea" id="RHEA:24000"/>
        <dbReference type="Rhea" id="RHEA-COMP:10131"/>
        <dbReference type="Rhea" id="RHEA-COMP:10132"/>
        <dbReference type="Rhea" id="RHEA-COMP:11367"/>
        <dbReference type="Rhea" id="RHEA-COMP:11368"/>
        <dbReference type="ChEBI" id="CHEBI:29950"/>
        <dbReference type="ChEBI" id="CHEBI:82612"/>
        <dbReference type="ChEBI" id="CHEBI:85445"/>
        <dbReference type="ChEBI" id="CHEBI:85448"/>
        <dbReference type="EC" id="2.1.1.63"/>
    </reaction>
</comment>
<dbReference type="GO" id="GO:0006281">
    <property type="term" value="P:DNA repair"/>
    <property type="evidence" value="ECO:0007669"/>
    <property type="project" value="UniProtKB-KW"/>
</dbReference>
<evidence type="ECO:0000256" key="1">
    <source>
        <dbReference type="ARBA" id="ARBA00001286"/>
    </source>
</evidence>
<name>A0A7H9BMB3_9NEIS</name>
<evidence type="ECO:0000256" key="5">
    <source>
        <dbReference type="ARBA" id="ARBA00023204"/>
    </source>
</evidence>
<evidence type="ECO:0000256" key="4">
    <source>
        <dbReference type="ARBA" id="ARBA00022763"/>
    </source>
</evidence>
<evidence type="ECO:0000313" key="10">
    <source>
        <dbReference type="Proteomes" id="UP000509597"/>
    </source>
</evidence>
<dbReference type="InterPro" id="IPR036631">
    <property type="entry name" value="MGMT_N_sf"/>
</dbReference>
<dbReference type="Gene3D" id="3.30.160.70">
    <property type="entry name" value="Methylated DNA-protein cysteine methyltransferase domain"/>
    <property type="match status" value="1"/>
</dbReference>
<dbReference type="Proteomes" id="UP000509597">
    <property type="component" value="Chromosome"/>
</dbReference>
<accession>A0A7H9BMB3</accession>
<dbReference type="Pfam" id="PF01035">
    <property type="entry name" value="DNA_binding_1"/>
    <property type="match status" value="1"/>
</dbReference>
<reference evidence="9 10" key="1">
    <citation type="submission" date="2020-07" db="EMBL/GenBank/DDBJ databases">
        <title>Complete genome sequence of Chitinibacter sp. 2T18.</title>
        <authorList>
            <person name="Bae J.-W."/>
            <person name="Choi J.-W."/>
        </authorList>
    </citation>
    <scope>NUCLEOTIDE SEQUENCE [LARGE SCALE GENOMIC DNA]</scope>
    <source>
        <strain evidence="9 10">2T18</strain>
    </source>
</reference>
<dbReference type="KEGG" id="chiz:HQ393_00670"/>
<dbReference type="PANTHER" id="PTHR10815">
    <property type="entry name" value="METHYLATED-DNA--PROTEIN-CYSTEINE METHYLTRANSFERASE"/>
    <property type="match status" value="1"/>
</dbReference>
<keyword evidence="2 9" id="KW-0489">Methyltransferase</keyword>
<dbReference type="InterPro" id="IPR001497">
    <property type="entry name" value="MethylDNA_cys_MeTrfase_AS"/>
</dbReference>
<dbReference type="Gene3D" id="1.10.10.10">
    <property type="entry name" value="Winged helix-like DNA-binding domain superfamily/Winged helix DNA-binding domain"/>
    <property type="match status" value="1"/>
</dbReference>
<dbReference type="SUPFAM" id="SSF53155">
    <property type="entry name" value="Methylated DNA-protein cysteine methyltransferase domain"/>
    <property type="match status" value="1"/>
</dbReference>
<dbReference type="CDD" id="cd06445">
    <property type="entry name" value="ATase"/>
    <property type="match status" value="1"/>
</dbReference>
<organism evidence="9 10">
    <name type="scientific">Chitinibacter bivalviorum</name>
    <dbReference type="NCBI Taxonomy" id="2739434"/>
    <lineage>
        <taxon>Bacteria</taxon>
        <taxon>Pseudomonadati</taxon>
        <taxon>Pseudomonadota</taxon>
        <taxon>Betaproteobacteria</taxon>
        <taxon>Neisseriales</taxon>
        <taxon>Chitinibacteraceae</taxon>
        <taxon>Chitinibacter</taxon>
    </lineage>
</organism>
<protein>
    <submittedName>
        <fullName evidence="9">Methylated-DNA--[protein]-cysteine S-methyltransferase</fullName>
    </submittedName>
</protein>
<dbReference type="NCBIfam" id="TIGR00589">
    <property type="entry name" value="ogt"/>
    <property type="match status" value="1"/>
</dbReference>
<dbReference type="InterPro" id="IPR036217">
    <property type="entry name" value="MethylDNA_cys_MeTrfase_DNAb"/>
</dbReference>
<dbReference type="InterPro" id="IPR014048">
    <property type="entry name" value="MethylDNA_cys_MeTrfase_DNA-bd"/>
</dbReference>
<sequence>MKMNLPFGAIEVIASENALVRLDFLSGQVVETAPANALLRETQQQLFAYAQNAKFQFDLPLRLDGTVHQLKVWHAIADIPVGATRRYLDIAQQIQSSPRAVGGACGRNPLPIVIPCHRIVAAHGLGGFNANRNGVDWMPIKRWLLAHEGIISKSEL</sequence>
<dbReference type="PANTHER" id="PTHR10815:SF13">
    <property type="entry name" value="METHYLATED-DNA--PROTEIN-CYSTEINE METHYLTRANSFERASE"/>
    <property type="match status" value="1"/>
</dbReference>
<dbReference type="InterPro" id="IPR036388">
    <property type="entry name" value="WH-like_DNA-bd_sf"/>
</dbReference>
<feature type="domain" description="Methylguanine DNA methyltransferase ribonuclease-like" evidence="8">
    <location>
        <begin position="3"/>
        <end position="63"/>
    </location>
</feature>
<keyword evidence="3 9" id="KW-0808">Transferase</keyword>
<comment type="catalytic activity">
    <reaction evidence="1">
        <text>a 4-O-methyl-thymidine in DNA + L-cysteinyl-[protein] = a thymidine in DNA + S-methyl-L-cysteinyl-[protein]</text>
        <dbReference type="Rhea" id="RHEA:53428"/>
        <dbReference type="Rhea" id="RHEA-COMP:10131"/>
        <dbReference type="Rhea" id="RHEA-COMP:10132"/>
        <dbReference type="Rhea" id="RHEA-COMP:13555"/>
        <dbReference type="Rhea" id="RHEA-COMP:13556"/>
        <dbReference type="ChEBI" id="CHEBI:29950"/>
        <dbReference type="ChEBI" id="CHEBI:82612"/>
        <dbReference type="ChEBI" id="CHEBI:137386"/>
        <dbReference type="ChEBI" id="CHEBI:137387"/>
        <dbReference type="EC" id="2.1.1.63"/>
    </reaction>
</comment>
<dbReference type="Pfam" id="PF02870">
    <property type="entry name" value="Methyltransf_1N"/>
    <property type="match status" value="1"/>
</dbReference>
<keyword evidence="10" id="KW-1185">Reference proteome</keyword>
<proteinExistence type="predicted"/>
<dbReference type="GO" id="GO:0003908">
    <property type="term" value="F:methylated-DNA-[protein]-cysteine S-methyltransferase activity"/>
    <property type="evidence" value="ECO:0007669"/>
    <property type="project" value="UniProtKB-EC"/>
</dbReference>
<evidence type="ECO:0000256" key="6">
    <source>
        <dbReference type="ARBA" id="ARBA00049348"/>
    </source>
</evidence>
<dbReference type="GO" id="GO:0032259">
    <property type="term" value="P:methylation"/>
    <property type="evidence" value="ECO:0007669"/>
    <property type="project" value="UniProtKB-KW"/>
</dbReference>
<dbReference type="InterPro" id="IPR008332">
    <property type="entry name" value="MethylG_MeTrfase_N"/>
</dbReference>
<dbReference type="AlphaFoldDB" id="A0A7H9BMB3"/>
<gene>
    <name evidence="9" type="ORF">HQ393_00670</name>
</gene>
<feature type="domain" description="Methylated-DNA-[protein]-cysteine S-methyltransferase DNA binding" evidence="7">
    <location>
        <begin position="69"/>
        <end position="150"/>
    </location>
</feature>
<dbReference type="PROSITE" id="PS00374">
    <property type="entry name" value="MGMT"/>
    <property type="match status" value="1"/>
</dbReference>
<evidence type="ECO:0000256" key="3">
    <source>
        <dbReference type="ARBA" id="ARBA00022679"/>
    </source>
</evidence>
<evidence type="ECO:0000313" key="9">
    <source>
        <dbReference type="EMBL" id="QLG89777.1"/>
    </source>
</evidence>
<evidence type="ECO:0000259" key="8">
    <source>
        <dbReference type="Pfam" id="PF02870"/>
    </source>
</evidence>
<dbReference type="SUPFAM" id="SSF46767">
    <property type="entry name" value="Methylated DNA-protein cysteine methyltransferase, C-terminal domain"/>
    <property type="match status" value="1"/>
</dbReference>
<keyword evidence="4" id="KW-0227">DNA damage</keyword>
<evidence type="ECO:0000256" key="2">
    <source>
        <dbReference type="ARBA" id="ARBA00022603"/>
    </source>
</evidence>
<evidence type="ECO:0000259" key="7">
    <source>
        <dbReference type="Pfam" id="PF01035"/>
    </source>
</evidence>